<dbReference type="InterPro" id="IPR024019">
    <property type="entry name" value="CHP04096"/>
</dbReference>
<protein>
    <submittedName>
        <fullName evidence="2">DNA phosphorothioation-associated putative methyltransferase</fullName>
    </submittedName>
</protein>
<dbReference type="Pfam" id="PF13489">
    <property type="entry name" value="Methyltransf_23"/>
    <property type="match status" value="1"/>
</dbReference>
<dbReference type="EMBL" id="JBITDC010000011">
    <property type="protein sequence ID" value="MFI5678420.1"/>
    <property type="molecule type" value="Genomic_DNA"/>
</dbReference>
<evidence type="ECO:0000313" key="2">
    <source>
        <dbReference type="EMBL" id="MFI5678420.1"/>
    </source>
</evidence>
<organism evidence="2 3">
    <name type="scientific">Streptomyces cellulosae</name>
    <dbReference type="NCBI Taxonomy" id="1968"/>
    <lineage>
        <taxon>Bacteria</taxon>
        <taxon>Bacillati</taxon>
        <taxon>Actinomycetota</taxon>
        <taxon>Actinomycetes</taxon>
        <taxon>Kitasatosporales</taxon>
        <taxon>Streptomycetaceae</taxon>
        <taxon>Streptomyces</taxon>
    </lineage>
</organism>
<sequence>MLPYFRHADSSELPNFRATSSAPHLSPISRCSGIFSEEARIRVWRGEMREVWNSDRRLTAISRSALSVPARQAVIDQQIGLGVSVLDFGCGRGDDVRSLRHMQLDVTGWDPHFFPDAERKPSDVVLLTYVLNVIENPAERRETLLRAWNLTRGVLVVSARLVWERNKVNGDQLADGVLTGRGTFQHLFGASELRDFVHETTGVRCVSAAPGVVYAFRDDPARIAFLARRIVPDAEWLASEDTASAIASVVDFTERRGRLPRLEEMSAPLSELLSHLRGTELQRLVRRSADPEKMAAGGKRTTLNTLLFLAVELFNGRGPFGSLPLPIQLDIRSCFSSYLEACKRADRLLLKLRDDTYVRGAMRASEVGKLTPTALYVHRRAIERLPTVLRLYEHCAAIAAGRPPQWSVAKLKHQGRAVSWLDYPDFDTDPHPKLHSSYSIEMRSLDTTHLSYDSSANRPLLHRKHEFLAPDDPDVPKYRRLTETEVRAGLYDQPHLIGTEQGWEAELERCSRALRGHRLVHRPASPIGTPQLRGPGGDAEPEPPTAGAG</sequence>
<proteinExistence type="predicted"/>
<accession>A0ABW7Y7R8</accession>
<dbReference type="SUPFAM" id="SSF53335">
    <property type="entry name" value="S-adenosyl-L-methionine-dependent methyltransferases"/>
    <property type="match status" value="1"/>
</dbReference>
<evidence type="ECO:0000313" key="3">
    <source>
        <dbReference type="Proteomes" id="UP001612415"/>
    </source>
</evidence>
<dbReference type="GO" id="GO:0032259">
    <property type="term" value="P:methylation"/>
    <property type="evidence" value="ECO:0007669"/>
    <property type="project" value="UniProtKB-KW"/>
</dbReference>
<reference evidence="2 3" key="1">
    <citation type="submission" date="2024-10" db="EMBL/GenBank/DDBJ databases">
        <title>The Natural Products Discovery Center: Release of the First 8490 Sequenced Strains for Exploring Actinobacteria Biosynthetic Diversity.</title>
        <authorList>
            <person name="Kalkreuter E."/>
            <person name="Kautsar S.A."/>
            <person name="Yang D."/>
            <person name="Bader C.D."/>
            <person name="Teijaro C.N."/>
            <person name="Fluegel L."/>
            <person name="Davis C.M."/>
            <person name="Simpson J.R."/>
            <person name="Lauterbach L."/>
            <person name="Steele A.D."/>
            <person name="Gui C."/>
            <person name="Meng S."/>
            <person name="Li G."/>
            <person name="Viehrig K."/>
            <person name="Ye F."/>
            <person name="Su P."/>
            <person name="Kiefer A.F."/>
            <person name="Nichols A."/>
            <person name="Cepeda A.J."/>
            <person name="Yan W."/>
            <person name="Fan B."/>
            <person name="Jiang Y."/>
            <person name="Adhikari A."/>
            <person name="Zheng C.-J."/>
            <person name="Schuster L."/>
            <person name="Cowan T.M."/>
            <person name="Smanski M.J."/>
            <person name="Chevrette M.G."/>
            <person name="De Carvalho L.P.S."/>
            <person name="Shen B."/>
        </authorList>
    </citation>
    <scope>NUCLEOTIDE SEQUENCE [LARGE SCALE GENOMIC DNA]</scope>
    <source>
        <strain evidence="2 3">NPDC051599</strain>
    </source>
</reference>
<dbReference type="Proteomes" id="UP001612415">
    <property type="component" value="Unassembled WGS sequence"/>
</dbReference>
<feature type="region of interest" description="Disordered" evidence="1">
    <location>
        <begin position="521"/>
        <end position="549"/>
    </location>
</feature>
<dbReference type="RefSeq" id="WP_398658978.1">
    <property type="nucleotide sequence ID" value="NZ_JBITDC010000011.1"/>
</dbReference>
<name>A0ABW7Y7R8_STRCE</name>
<comment type="caution">
    <text evidence="2">The sequence shown here is derived from an EMBL/GenBank/DDBJ whole genome shotgun (WGS) entry which is preliminary data.</text>
</comment>
<evidence type="ECO:0000256" key="1">
    <source>
        <dbReference type="SAM" id="MobiDB-lite"/>
    </source>
</evidence>
<dbReference type="GO" id="GO:0008168">
    <property type="term" value="F:methyltransferase activity"/>
    <property type="evidence" value="ECO:0007669"/>
    <property type="project" value="UniProtKB-KW"/>
</dbReference>
<gene>
    <name evidence="2" type="ORF">ACIA8P_27795</name>
</gene>
<keyword evidence="2" id="KW-0808">Transferase</keyword>
<dbReference type="NCBIfam" id="TIGR04096">
    <property type="entry name" value="dnd_rel_methyl"/>
    <property type="match status" value="1"/>
</dbReference>
<keyword evidence="2" id="KW-0489">Methyltransferase</keyword>
<dbReference type="InterPro" id="IPR029063">
    <property type="entry name" value="SAM-dependent_MTases_sf"/>
</dbReference>
<keyword evidence="3" id="KW-1185">Reference proteome</keyword>